<proteinExistence type="predicted"/>
<evidence type="ECO:0000313" key="1">
    <source>
        <dbReference type="EMBL" id="KAK4021772.1"/>
    </source>
</evidence>
<dbReference type="Proteomes" id="UP001234178">
    <property type="component" value="Unassembled WGS sequence"/>
</dbReference>
<reference evidence="1 2" key="1">
    <citation type="journal article" date="2023" name="Nucleic Acids Res.">
        <title>The hologenome of Daphnia magna reveals possible DNA methylation and microbiome-mediated evolution of the host genome.</title>
        <authorList>
            <person name="Chaturvedi A."/>
            <person name="Li X."/>
            <person name="Dhandapani V."/>
            <person name="Marshall H."/>
            <person name="Kissane S."/>
            <person name="Cuenca-Cambronero M."/>
            <person name="Asole G."/>
            <person name="Calvet F."/>
            <person name="Ruiz-Romero M."/>
            <person name="Marangio P."/>
            <person name="Guigo R."/>
            <person name="Rago D."/>
            <person name="Mirbahai L."/>
            <person name="Eastwood N."/>
            <person name="Colbourne J.K."/>
            <person name="Zhou J."/>
            <person name="Mallon E."/>
            <person name="Orsini L."/>
        </authorList>
    </citation>
    <scope>NUCLEOTIDE SEQUENCE [LARGE SCALE GENOMIC DNA]</scope>
    <source>
        <strain evidence="1">LRV0_1</strain>
    </source>
</reference>
<protein>
    <submittedName>
        <fullName evidence="1">Uncharacterized protein</fullName>
    </submittedName>
</protein>
<organism evidence="1 2">
    <name type="scientific">Daphnia magna</name>
    <dbReference type="NCBI Taxonomy" id="35525"/>
    <lineage>
        <taxon>Eukaryota</taxon>
        <taxon>Metazoa</taxon>
        <taxon>Ecdysozoa</taxon>
        <taxon>Arthropoda</taxon>
        <taxon>Crustacea</taxon>
        <taxon>Branchiopoda</taxon>
        <taxon>Diplostraca</taxon>
        <taxon>Cladocera</taxon>
        <taxon>Anomopoda</taxon>
        <taxon>Daphniidae</taxon>
        <taxon>Daphnia</taxon>
    </lineage>
</organism>
<evidence type="ECO:0000313" key="2">
    <source>
        <dbReference type="Proteomes" id="UP001234178"/>
    </source>
</evidence>
<dbReference type="EMBL" id="JAOYFB010000036">
    <property type="protein sequence ID" value="KAK4021772.1"/>
    <property type="molecule type" value="Genomic_DNA"/>
</dbReference>
<comment type="caution">
    <text evidence="1">The sequence shown here is derived from an EMBL/GenBank/DDBJ whole genome shotgun (WGS) entry which is preliminary data.</text>
</comment>
<gene>
    <name evidence="1" type="ORF">OUZ56_003681</name>
</gene>
<sequence length="71" mass="7229">MVGGSGIDGESVAGMGLEESVASLTVSSIPGLLTLCPSRAEVLVAREPLHQLYTVENQPFASLDEAASAAK</sequence>
<accession>A0ABR0A9I3</accession>
<name>A0ABR0A9I3_9CRUS</name>
<keyword evidence="2" id="KW-1185">Reference proteome</keyword>